<comment type="similarity">
    <text evidence="1 6">Belongs to the IPP transferase family.</text>
</comment>
<evidence type="ECO:0000256" key="6">
    <source>
        <dbReference type="RuleBase" id="RU003785"/>
    </source>
</evidence>
<keyword evidence="7" id="KW-0472">Membrane</keyword>
<keyword evidence="7" id="KW-0812">Transmembrane</keyword>
<dbReference type="AlphaFoldDB" id="A0A843TZS3"/>
<evidence type="ECO:0000256" key="2">
    <source>
        <dbReference type="ARBA" id="ARBA00022679"/>
    </source>
</evidence>
<dbReference type="Pfam" id="PF01715">
    <property type="entry name" value="IPPT"/>
    <property type="match status" value="1"/>
</dbReference>
<dbReference type="PANTHER" id="PTHR11088">
    <property type="entry name" value="TRNA DIMETHYLALLYLTRANSFERASE"/>
    <property type="match status" value="1"/>
</dbReference>
<keyword evidence="9" id="KW-1185">Reference proteome</keyword>
<keyword evidence="3" id="KW-0203">Cytokinin biosynthesis</keyword>
<comment type="caution">
    <text evidence="8">The sequence shown here is derived from an EMBL/GenBank/DDBJ whole genome shotgun (WGS) entry which is preliminary data.</text>
</comment>
<dbReference type="OrthoDB" id="775260at2759"/>
<evidence type="ECO:0000313" key="9">
    <source>
        <dbReference type="Proteomes" id="UP000652761"/>
    </source>
</evidence>
<organism evidence="8 9">
    <name type="scientific">Colocasia esculenta</name>
    <name type="common">Wild taro</name>
    <name type="synonym">Arum esculentum</name>
    <dbReference type="NCBI Taxonomy" id="4460"/>
    <lineage>
        <taxon>Eukaryota</taxon>
        <taxon>Viridiplantae</taxon>
        <taxon>Streptophyta</taxon>
        <taxon>Embryophyta</taxon>
        <taxon>Tracheophyta</taxon>
        <taxon>Spermatophyta</taxon>
        <taxon>Magnoliopsida</taxon>
        <taxon>Liliopsida</taxon>
        <taxon>Araceae</taxon>
        <taxon>Aroideae</taxon>
        <taxon>Colocasieae</taxon>
        <taxon>Colocasia</taxon>
    </lineage>
</organism>
<feature type="transmembrane region" description="Helical" evidence="7">
    <location>
        <begin position="12"/>
        <end position="34"/>
    </location>
</feature>
<dbReference type="HAMAP" id="MF_00185">
    <property type="entry name" value="IPP_trans"/>
    <property type="match status" value="1"/>
</dbReference>
<keyword evidence="2 6" id="KW-0808">Transferase</keyword>
<reference evidence="8" key="1">
    <citation type="submission" date="2017-07" db="EMBL/GenBank/DDBJ databases">
        <title>Taro Niue Genome Assembly and Annotation.</title>
        <authorList>
            <person name="Atibalentja N."/>
            <person name="Keating K."/>
            <person name="Fields C.J."/>
        </authorList>
    </citation>
    <scope>NUCLEOTIDE SEQUENCE</scope>
    <source>
        <strain evidence="8">Niue_2</strain>
        <tissue evidence="8">Leaf</tissue>
    </source>
</reference>
<evidence type="ECO:0000256" key="3">
    <source>
        <dbReference type="ARBA" id="ARBA00022712"/>
    </source>
</evidence>
<dbReference type="InterPro" id="IPR027417">
    <property type="entry name" value="P-loop_NTPase"/>
</dbReference>
<evidence type="ECO:0000256" key="4">
    <source>
        <dbReference type="ARBA" id="ARBA00022741"/>
    </source>
</evidence>
<sequence length="583" mass="66091">MDRSRFFRVVFYLRLVFAFFKLILALLTPVQVVLELQWIGPVLFRPKKIPTKRRESRFGIPLSLSLSTLPAAPTAADEGPGSTPPWAMTTAPQQCEGPRWDAEGSEKKKTTKVVVVMGATGSGKSRLAIDLAAYFPLEVVNADSMQVYRGLDVLTNKVPLDDRRGVPHHLLGSVDASVDFTSRDFRDHAIPIIEDISSRGCLPVIVGGTNYYIQALVSPFLVDDLVEAMDECSLHDSEGSLQQMFKSYHDNDDPYAAFHSLREIDPAAANRIHPNDHRKINHYLSLYERSGLLPSELFQGKASERWGRPDNFRYDCCFLWVDASLPALDRYVEERVDSMIEGGLLNEVYDIYDPNADYTRGLKQAIGVREFRKLFSAYFFNAETGCQLRRDRVCGFPGQAGSLMSNQKGHQLCEANLRNILDSDDSNLKILLNEAIDEQKANTCRLVRRQRRRLNRLKNFFGWNLHYIDATEAFLSKSDDSWQRAVVDPCVSLVKVFLSKDPTSLTGSHPNDATRKSLASRDLWTQHICEACGNKILRGAYEWEQHKMGRAHRKRVSRHKKTLINSLSTVEQHMTRGFQDTTS</sequence>
<dbReference type="SUPFAM" id="SSF52540">
    <property type="entry name" value="P-loop containing nucleoside triphosphate hydrolases"/>
    <property type="match status" value="1"/>
</dbReference>
<accession>A0A843TZS3</accession>
<dbReference type="InterPro" id="IPR039657">
    <property type="entry name" value="Dimethylallyltransferase"/>
</dbReference>
<evidence type="ECO:0008006" key="10">
    <source>
        <dbReference type="Google" id="ProtNLM"/>
    </source>
</evidence>
<proteinExistence type="inferred from homology"/>
<keyword evidence="7" id="KW-1133">Transmembrane helix</keyword>
<dbReference type="GO" id="GO:0006400">
    <property type="term" value="P:tRNA modification"/>
    <property type="evidence" value="ECO:0007669"/>
    <property type="project" value="TreeGrafter"/>
</dbReference>
<dbReference type="Proteomes" id="UP000652761">
    <property type="component" value="Unassembled WGS sequence"/>
</dbReference>
<dbReference type="EMBL" id="NMUH01000319">
    <property type="protein sequence ID" value="MQL76831.1"/>
    <property type="molecule type" value="Genomic_DNA"/>
</dbReference>
<keyword evidence="5 6" id="KW-0067">ATP-binding</keyword>
<dbReference type="GO" id="GO:0009691">
    <property type="term" value="P:cytokinin biosynthetic process"/>
    <property type="evidence" value="ECO:0007669"/>
    <property type="project" value="UniProtKB-KW"/>
</dbReference>
<dbReference type="InterPro" id="IPR018022">
    <property type="entry name" value="IPT"/>
</dbReference>
<name>A0A843TZS3_COLES</name>
<dbReference type="GO" id="GO:0052381">
    <property type="term" value="F:tRNA dimethylallyltransferase activity"/>
    <property type="evidence" value="ECO:0007669"/>
    <property type="project" value="InterPro"/>
</dbReference>
<evidence type="ECO:0000256" key="5">
    <source>
        <dbReference type="ARBA" id="ARBA00022840"/>
    </source>
</evidence>
<dbReference type="Gene3D" id="1.10.20.140">
    <property type="match status" value="1"/>
</dbReference>
<protein>
    <recommendedName>
        <fullName evidence="10">tRNA dimethylallyltransferase 2</fullName>
    </recommendedName>
</protein>
<dbReference type="FunFam" id="3.30.160.60:FF:002405">
    <property type="entry name" value="tRNA dimethylallyltransferase"/>
    <property type="match status" value="1"/>
</dbReference>
<evidence type="ECO:0000256" key="7">
    <source>
        <dbReference type="SAM" id="Phobius"/>
    </source>
</evidence>
<evidence type="ECO:0000313" key="8">
    <source>
        <dbReference type="EMBL" id="MQL76831.1"/>
    </source>
</evidence>
<keyword evidence="4 6" id="KW-0547">Nucleotide-binding</keyword>
<dbReference type="GO" id="GO:0005524">
    <property type="term" value="F:ATP binding"/>
    <property type="evidence" value="ECO:0007669"/>
    <property type="project" value="UniProtKB-KW"/>
</dbReference>
<dbReference type="Gene3D" id="3.40.50.300">
    <property type="entry name" value="P-loop containing nucleotide triphosphate hydrolases"/>
    <property type="match status" value="1"/>
</dbReference>
<dbReference type="GO" id="GO:0005739">
    <property type="term" value="C:mitochondrion"/>
    <property type="evidence" value="ECO:0007669"/>
    <property type="project" value="TreeGrafter"/>
</dbReference>
<dbReference type="PANTHER" id="PTHR11088:SF82">
    <property type="entry name" value="TRNA DIMETHYLALLYLTRANSFERASE 2"/>
    <property type="match status" value="1"/>
</dbReference>
<evidence type="ECO:0000256" key="1">
    <source>
        <dbReference type="ARBA" id="ARBA00005842"/>
    </source>
</evidence>
<gene>
    <name evidence="8" type="ORF">Taro_009240</name>
</gene>
<dbReference type="Gene3D" id="3.30.160.60">
    <property type="entry name" value="Classic Zinc Finger"/>
    <property type="match status" value="1"/>
</dbReference>
<dbReference type="NCBIfam" id="TIGR00174">
    <property type="entry name" value="miaA"/>
    <property type="match status" value="1"/>
</dbReference>